<proteinExistence type="predicted"/>
<feature type="compositionally biased region" description="Gly residues" evidence="3">
    <location>
        <begin position="191"/>
        <end position="202"/>
    </location>
</feature>
<dbReference type="InParanoid" id="A0A2P5I1L2"/>
<keyword evidence="2" id="KW-0539">Nucleus</keyword>
<evidence type="ECO:0000256" key="3">
    <source>
        <dbReference type="SAM" id="MobiDB-lite"/>
    </source>
</evidence>
<reference evidence="5" key="1">
    <citation type="submission" date="2017-09" db="EMBL/GenBank/DDBJ databases">
        <title>Polyketide synthases of a Diaporthe helianthi virulent isolate.</title>
        <authorList>
            <person name="Baroncelli R."/>
        </authorList>
    </citation>
    <scope>NUCLEOTIDE SEQUENCE [LARGE SCALE GENOMIC DNA]</scope>
    <source>
        <strain evidence="5">7/96</strain>
    </source>
</reference>
<name>A0A2P5I1L2_DIAHE</name>
<feature type="compositionally biased region" description="Basic and acidic residues" evidence="3">
    <location>
        <begin position="155"/>
        <end position="178"/>
    </location>
</feature>
<comment type="caution">
    <text evidence="5">The sequence shown here is derived from an EMBL/GenBank/DDBJ whole genome shotgun (WGS) entry which is preliminary data.</text>
</comment>
<dbReference type="EMBL" id="MAVT02000371">
    <property type="protein sequence ID" value="POS76419.1"/>
    <property type="molecule type" value="Genomic_DNA"/>
</dbReference>
<dbReference type="Pfam" id="PF10187">
    <property type="entry name" value="FAM192A_Fyv6_N"/>
    <property type="match status" value="1"/>
</dbReference>
<gene>
    <name evidence="5" type="ORF">DHEL01_v205188</name>
</gene>
<accession>A0A2P5I1L2</accession>
<dbReference type="OrthoDB" id="75807at2759"/>
<feature type="domain" description="FAM192A/Fyv6 N-terminal" evidence="4">
    <location>
        <begin position="72"/>
        <end position="175"/>
    </location>
</feature>
<evidence type="ECO:0000256" key="2">
    <source>
        <dbReference type="ARBA" id="ARBA00023242"/>
    </source>
</evidence>
<dbReference type="InterPro" id="IPR039845">
    <property type="entry name" value="FAM192A"/>
</dbReference>
<sequence>MQNNLTPKPQQELTVTFLASRDGNRLPEGLQDPRKMSSRFVSGGTTDLKTGEIVPADPSTSTSATPTAGSGSSAKRSEEWAAVQAQVEEERRRRQQLREEAASRGGGGGEQSLYDTLQANKAAKQAAFEEANKIKNQFRALDDDEVEFLDGVRERKRAEEERLRRETEEGLKGFRELQSKISSGEAAAAAGGEGAAEGGGWSVAGRKRKRRKDEPEGLIKGLKRSTSSAATDADGLEGGGKAVEQRRNGAAGEVSDTTGSTSPAAKDAQDTQESGTEPAAPPAAATKPRVGLVDYGSDSD</sequence>
<dbReference type="InterPro" id="IPR019331">
    <property type="entry name" value="FAM192A/Fyv6_N"/>
</dbReference>
<dbReference type="AlphaFoldDB" id="A0A2P5I1L2"/>
<dbReference type="GO" id="GO:0005634">
    <property type="term" value="C:nucleus"/>
    <property type="evidence" value="ECO:0007669"/>
    <property type="project" value="UniProtKB-SubCell"/>
</dbReference>
<dbReference type="STRING" id="158607.A0A2P5I1L2"/>
<organism evidence="5 6">
    <name type="scientific">Diaporthe helianthi</name>
    <dbReference type="NCBI Taxonomy" id="158607"/>
    <lineage>
        <taxon>Eukaryota</taxon>
        <taxon>Fungi</taxon>
        <taxon>Dikarya</taxon>
        <taxon>Ascomycota</taxon>
        <taxon>Pezizomycotina</taxon>
        <taxon>Sordariomycetes</taxon>
        <taxon>Sordariomycetidae</taxon>
        <taxon>Diaporthales</taxon>
        <taxon>Diaporthaceae</taxon>
        <taxon>Diaporthe</taxon>
    </lineage>
</organism>
<protein>
    <recommendedName>
        <fullName evidence="4">FAM192A/Fyv6 N-terminal domain-containing protein</fullName>
    </recommendedName>
</protein>
<dbReference type="PANTHER" id="PTHR13495">
    <property type="entry name" value="NEFA-INTERACTING NUCLEAR PROTEIN NIP30"/>
    <property type="match status" value="1"/>
</dbReference>
<feature type="compositionally biased region" description="Low complexity" evidence="3">
    <location>
        <begin position="58"/>
        <end position="86"/>
    </location>
</feature>
<dbReference type="Proteomes" id="UP000094444">
    <property type="component" value="Unassembled WGS sequence"/>
</dbReference>
<evidence type="ECO:0000313" key="5">
    <source>
        <dbReference type="EMBL" id="POS76419.1"/>
    </source>
</evidence>
<comment type="subcellular location">
    <subcellularLocation>
        <location evidence="1">Nucleus</location>
    </subcellularLocation>
</comment>
<dbReference type="PANTHER" id="PTHR13495:SF0">
    <property type="entry name" value="PSME3-INTERACTING PROTEIN"/>
    <property type="match status" value="1"/>
</dbReference>
<evidence type="ECO:0000313" key="6">
    <source>
        <dbReference type="Proteomes" id="UP000094444"/>
    </source>
</evidence>
<feature type="compositionally biased region" description="Polar residues" evidence="3">
    <location>
        <begin position="39"/>
        <end position="48"/>
    </location>
</feature>
<evidence type="ECO:0000259" key="4">
    <source>
        <dbReference type="Pfam" id="PF10187"/>
    </source>
</evidence>
<keyword evidence="6" id="KW-1185">Reference proteome</keyword>
<evidence type="ECO:0000256" key="1">
    <source>
        <dbReference type="ARBA" id="ARBA00004123"/>
    </source>
</evidence>
<feature type="compositionally biased region" description="Basic and acidic residues" evidence="3">
    <location>
        <begin position="88"/>
        <end position="102"/>
    </location>
</feature>
<feature type="region of interest" description="Disordered" evidence="3">
    <location>
        <begin position="155"/>
        <end position="300"/>
    </location>
</feature>
<feature type="compositionally biased region" description="Polar residues" evidence="3">
    <location>
        <begin position="1"/>
        <end position="14"/>
    </location>
</feature>
<feature type="region of interest" description="Disordered" evidence="3">
    <location>
        <begin position="1"/>
        <end position="116"/>
    </location>
</feature>